<dbReference type="Proteomes" id="UP001209878">
    <property type="component" value="Unassembled WGS sequence"/>
</dbReference>
<feature type="compositionally biased region" description="Polar residues" evidence="1">
    <location>
        <begin position="203"/>
        <end position="225"/>
    </location>
</feature>
<organism evidence="3 4">
    <name type="scientific">Ridgeia piscesae</name>
    <name type="common">Tubeworm</name>
    <dbReference type="NCBI Taxonomy" id="27915"/>
    <lineage>
        <taxon>Eukaryota</taxon>
        <taxon>Metazoa</taxon>
        <taxon>Spiralia</taxon>
        <taxon>Lophotrochozoa</taxon>
        <taxon>Annelida</taxon>
        <taxon>Polychaeta</taxon>
        <taxon>Sedentaria</taxon>
        <taxon>Canalipalpata</taxon>
        <taxon>Sabellida</taxon>
        <taxon>Siboglinidae</taxon>
        <taxon>Ridgeia</taxon>
    </lineage>
</organism>
<feature type="region of interest" description="Disordered" evidence="1">
    <location>
        <begin position="401"/>
        <end position="420"/>
    </location>
</feature>
<accession>A0AAD9PGH2</accession>
<reference evidence="3" key="1">
    <citation type="journal article" date="2023" name="Mol. Biol. Evol.">
        <title>Third-Generation Sequencing Reveals the Adaptive Role of the Epigenome in Three Deep-Sea Polychaetes.</title>
        <authorList>
            <person name="Perez M."/>
            <person name="Aroh O."/>
            <person name="Sun Y."/>
            <person name="Lan Y."/>
            <person name="Juniper S.K."/>
            <person name="Young C.R."/>
            <person name="Angers B."/>
            <person name="Qian P.Y."/>
        </authorList>
    </citation>
    <scope>NUCLEOTIDE SEQUENCE</scope>
    <source>
        <strain evidence="3">R07B-5</strain>
    </source>
</reference>
<feature type="region of interest" description="Disordered" evidence="1">
    <location>
        <begin position="149"/>
        <end position="284"/>
    </location>
</feature>
<feature type="non-terminal residue" evidence="3">
    <location>
        <position position="1"/>
    </location>
</feature>
<evidence type="ECO:0000313" key="4">
    <source>
        <dbReference type="Proteomes" id="UP001209878"/>
    </source>
</evidence>
<dbReference type="AlphaFoldDB" id="A0AAD9PGH2"/>
<keyword evidence="2" id="KW-1133">Transmembrane helix</keyword>
<feature type="compositionally biased region" description="Basic and acidic residues" evidence="1">
    <location>
        <begin position="243"/>
        <end position="252"/>
    </location>
</feature>
<name>A0AAD9PGH2_RIDPI</name>
<sequence>SDCENHLYFDVIERFLWIIYYVFAILAIALVTICYNRCQRAFGGFSKWLLSFSLQLKSPRVEDKPTADTYDSTIQTSEGWAVVYHQNDELRTRANIQHLKVSRWRRRKVNSKPSDGCIKMLLDRLAALAEMYAEAVQQKKDLKYPLSTCSSVGHADPASEGCRKRHDSAGSDTASMRHRNLSGTGDAGVDVSADDTRSADGDSASTRNDIPTIRVQVTSSASPDRTVTAMRRAGSVSPCRQHRGGDSSEHLGRSAVQYMRGPTPSRSPDRPDSDSGSACDRLRSSFSPDRRVGVVCGMTKSADRRVATAAVFPERRAVHSPDRLAKAPDAVPIENAQDYRRNAVHSKCRLYTSPERRRSDTAGPRRVAVVPECPRLHMASRRVTSAERARVVSNPIRRSLYSLTGPQDSTEHRLRGARHW</sequence>
<evidence type="ECO:0000256" key="1">
    <source>
        <dbReference type="SAM" id="MobiDB-lite"/>
    </source>
</evidence>
<dbReference type="EMBL" id="JAODUO010000002">
    <property type="protein sequence ID" value="KAK2194113.1"/>
    <property type="molecule type" value="Genomic_DNA"/>
</dbReference>
<evidence type="ECO:0000256" key="2">
    <source>
        <dbReference type="SAM" id="Phobius"/>
    </source>
</evidence>
<gene>
    <name evidence="3" type="ORF">NP493_2g07004</name>
</gene>
<proteinExistence type="predicted"/>
<comment type="caution">
    <text evidence="3">The sequence shown here is derived from an EMBL/GenBank/DDBJ whole genome shotgun (WGS) entry which is preliminary data.</text>
</comment>
<feature type="transmembrane region" description="Helical" evidence="2">
    <location>
        <begin position="15"/>
        <end position="35"/>
    </location>
</feature>
<keyword evidence="4" id="KW-1185">Reference proteome</keyword>
<keyword evidence="2" id="KW-0812">Transmembrane</keyword>
<keyword evidence="2" id="KW-0472">Membrane</keyword>
<protein>
    <submittedName>
        <fullName evidence="3">Uncharacterized protein</fullName>
    </submittedName>
</protein>
<evidence type="ECO:0000313" key="3">
    <source>
        <dbReference type="EMBL" id="KAK2194113.1"/>
    </source>
</evidence>